<dbReference type="GeneID" id="102198506"/>
<evidence type="ECO:0000259" key="1">
    <source>
        <dbReference type="PROSITE" id="PS00028"/>
    </source>
</evidence>
<dbReference type="Proteomes" id="UP000695023">
    <property type="component" value="Unplaced"/>
</dbReference>
<dbReference type="RefSeq" id="XP_013765070.1">
    <property type="nucleotide sequence ID" value="XM_013909616.1"/>
</dbReference>
<feature type="domain" description="C2H2-type" evidence="1">
    <location>
        <begin position="7"/>
        <end position="29"/>
    </location>
</feature>
<gene>
    <name evidence="3" type="primary">LOC102198506</name>
</gene>
<dbReference type="SMART" id="SM00355">
    <property type="entry name" value="ZnF_C2H2"/>
    <property type="match status" value="3"/>
</dbReference>
<reference evidence="3" key="1">
    <citation type="submission" date="2025-08" db="UniProtKB">
        <authorList>
            <consortium name="RefSeq"/>
        </authorList>
    </citation>
    <scope>IDENTIFICATION</scope>
</reference>
<evidence type="ECO:0000313" key="3">
    <source>
        <dbReference type="RefSeq" id="XP_013765070.1"/>
    </source>
</evidence>
<accession>A0A9Y6JCG4</accession>
<protein>
    <submittedName>
        <fullName evidence="3">Uncharacterized protein LOC102198506</fullName>
    </submittedName>
</protein>
<sequence>MECSFKCQLCLYKFGRLFDYKKHIFSGVHHQKLKDLFPNDTFQNVAKGVPHIIFADPEKKNCLKHPIVGLSALSLCFSPESRTSFYLCHICGEKSLPSNVLRHFFSMDHYSNYINCMDPNAMSFSWIPSKKMKETELKNRVKEEASMDFEAEFDKLVPSPLNYLRHRDLTGMQHLVECVCVGADEKKHYLCTLCGLTVGAHMIIKHVLSFDHIFWYFKVWHPSTLLSKECYSLYNPSFESMMLALAKQAEKIHGKNDLKQVSLEPAEFKSVNFKSYTEALTTLEYIKKCSLKPAIKPGEKLGNVSGSLMLSDLSNCCVQHSYVKLGDVQIEVKVYFVTVHV</sequence>
<dbReference type="AlphaFoldDB" id="A0A9Y6JCG4"/>
<keyword evidence="2" id="KW-1185">Reference proteome</keyword>
<dbReference type="PROSITE" id="PS00028">
    <property type="entry name" value="ZINC_FINGER_C2H2_1"/>
    <property type="match status" value="1"/>
</dbReference>
<evidence type="ECO:0000313" key="2">
    <source>
        <dbReference type="Proteomes" id="UP000695023"/>
    </source>
</evidence>
<dbReference type="InterPro" id="IPR013087">
    <property type="entry name" value="Znf_C2H2_type"/>
</dbReference>
<proteinExistence type="predicted"/>
<name>A0A9Y6JCG4_9CICH</name>
<organism evidence="2 3">
    <name type="scientific">Pundamilia nyererei</name>
    <dbReference type="NCBI Taxonomy" id="303518"/>
    <lineage>
        <taxon>Eukaryota</taxon>
        <taxon>Metazoa</taxon>
        <taxon>Chordata</taxon>
        <taxon>Craniata</taxon>
        <taxon>Vertebrata</taxon>
        <taxon>Euteleostomi</taxon>
        <taxon>Actinopterygii</taxon>
        <taxon>Neopterygii</taxon>
        <taxon>Teleostei</taxon>
        <taxon>Neoteleostei</taxon>
        <taxon>Acanthomorphata</taxon>
        <taxon>Ovalentaria</taxon>
        <taxon>Cichlomorphae</taxon>
        <taxon>Cichliformes</taxon>
        <taxon>Cichlidae</taxon>
        <taxon>African cichlids</taxon>
        <taxon>Pseudocrenilabrinae</taxon>
        <taxon>Haplochromini</taxon>
        <taxon>Pundamilia</taxon>
    </lineage>
</organism>